<feature type="domain" description="FAR1" evidence="1">
    <location>
        <begin position="11"/>
        <end position="98"/>
    </location>
</feature>
<evidence type="ECO:0000259" key="1">
    <source>
        <dbReference type="Pfam" id="PF03101"/>
    </source>
</evidence>
<dbReference type="PANTHER" id="PTHR47718">
    <property type="entry name" value="OS01G0519700 PROTEIN"/>
    <property type="match status" value="1"/>
</dbReference>
<dbReference type="PANTHER" id="PTHR47718:SF8">
    <property type="entry name" value="PROTEIN FAR1-RELATED SEQUENCE"/>
    <property type="match status" value="1"/>
</dbReference>
<organism evidence="3 4">
    <name type="scientific">Linum trigynum</name>
    <dbReference type="NCBI Taxonomy" id="586398"/>
    <lineage>
        <taxon>Eukaryota</taxon>
        <taxon>Viridiplantae</taxon>
        <taxon>Streptophyta</taxon>
        <taxon>Embryophyta</taxon>
        <taxon>Tracheophyta</taxon>
        <taxon>Spermatophyta</taxon>
        <taxon>Magnoliopsida</taxon>
        <taxon>eudicotyledons</taxon>
        <taxon>Gunneridae</taxon>
        <taxon>Pentapetalae</taxon>
        <taxon>rosids</taxon>
        <taxon>fabids</taxon>
        <taxon>Malpighiales</taxon>
        <taxon>Linaceae</taxon>
        <taxon>Linum</taxon>
    </lineage>
</organism>
<dbReference type="Pfam" id="PF03101">
    <property type="entry name" value="FAR1"/>
    <property type="match status" value="1"/>
</dbReference>
<feature type="domain" description="MULE transposase" evidence="2">
    <location>
        <begin position="134"/>
        <end position="213"/>
    </location>
</feature>
<dbReference type="Proteomes" id="UP001497516">
    <property type="component" value="Chromosome 6"/>
</dbReference>
<gene>
    <name evidence="3" type="ORF">LTRI10_LOCUS34639</name>
</gene>
<protein>
    <recommendedName>
        <fullName evidence="5">Protein FAR1-RELATED SEQUENCE</fullName>
    </recommendedName>
</protein>
<dbReference type="InterPro" id="IPR018289">
    <property type="entry name" value="MULE_transposase_dom"/>
</dbReference>
<dbReference type="InterPro" id="IPR004330">
    <property type="entry name" value="FAR1_DNA_bnd_dom"/>
</dbReference>
<reference evidence="3 4" key="1">
    <citation type="submission" date="2024-04" db="EMBL/GenBank/DDBJ databases">
        <authorList>
            <person name="Fracassetti M."/>
        </authorList>
    </citation>
    <scope>NUCLEOTIDE SEQUENCE [LARGE SCALE GENOMIC DNA]</scope>
</reference>
<dbReference type="AlphaFoldDB" id="A0AAV2F7W0"/>
<evidence type="ECO:0000259" key="2">
    <source>
        <dbReference type="Pfam" id="PF10551"/>
    </source>
</evidence>
<dbReference type="Pfam" id="PF10551">
    <property type="entry name" value="MULE"/>
    <property type="match status" value="1"/>
</dbReference>
<evidence type="ECO:0000313" key="3">
    <source>
        <dbReference type="EMBL" id="CAL1394117.1"/>
    </source>
</evidence>
<keyword evidence="4" id="KW-1185">Reference proteome</keyword>
<dbReference type="EMBL" id="OZ034819">
    <property type="protein sequence ID" value="CAL1394117.1"/>
    <property type="molecule type" value="Genomic_DNA"/>
</dbReference>
<accession>A0AAV2F7W0</accession>
<evidence type="ECO:0000313" key="4">
    <source>
        <dbReference type="Proteomes" id="UP001497516"/>
    </source>
</evidence>
<name>A0AAV2F7W0_9ROSI</name>
<evidence type="ECO:0008006" key="5">
    <source>
        <dbReference type="Google" id="ProtNLM"/>
    </source>
</evidence>
<sequence length="237" mass="27354">MKFDGDDSAYEFYKAYAHNIGFSVKKRYVKRTRAGHVERRTFCCSKEGKKGFDKRRENVAFERPVKRIDCLAQMTCQLKKDGLLEIVSFEANHNHDLAPTPMKHAELDDDDLVLNMFWDDGRSIIDYKYFGDVICFDTYRTNEYGRPFAPFVGVNHLKQTVISGAALLYDETISSFKWLFEAFLGAMAGKQPKTILTDQSAAMAKAIEEVLAHKVKHRRKFQVNQRSIDDSREETRA</sequence>
<proteinExistence type="predicted"/>